<dbReference type="EMBL" id="JXTH01000080">
    <property type="protein sequence ID" value="KIQ93253.1"/>
    <property type="molecule type" value="Genomic_DNA"/>
</dbReference>
<proteinExistence type="predicted"/>
<name>A0A0D0Q5E7_9BACL</name>
<accession>A0A0D0Q5E7</accession>
<dbReference type="Pfam" id="PF16264">
    <property type="entry name" value="SatD"/>
    <property type="match status" value="1"/>
</dbReference>
<keyword evidence="2" id="KW-1185">Reference proteome</keyword>
<organism evidence="1 2">
    <name type="scientific">Anoxybacillus thermarum</name>
    <dbReference type="NCBI Taxonomy" id="404937"/>
    <lineage>
        <taxon>Bacteria</taxon>
        <taxon>Bacillati</taxon>
        <taxon>Bacillota</taxon>
        <taxon>Bacilli</taxon>
        <taxon>Bacillales</taxon>
        <taxon>Anoxybacillaceae</taxon>
        <taxon>Anoxybacillus</taxon>
    </lineage>
</organism>
<dbReference type="AlphaFoldDB" id="A0A0D0Q5E7"/>
<sequence length="233" mass="27128">MKPTSAICFAADVKQSKRIEKEHLISILKECQQTINKQFEQDLLVPFAIRNGDELIGVMKNFSHAYPLINQIFQLSRLHRCPFYLGIGIGELETDEINVHTMNGSAVLHAFEARDKQLKKKSEQAKIWNDVETETSFYFSSELVPHEPLNALLNVIVTTKRKWTDKQKQVIELIEQFPEWTYEKIGKHLGYKSPISTVSYLLKRADYQKIKAVEDSFTQLLVLYENLLNRRER</sequence>
<dbReference type="InterPro" id="IPR032580">
    <property type="entry name" value="SatD"/>
</dbReference>
<evidence type="ECO:0008006" key="3">
    <source>
        <dbReference type="Google" id="ProtNLM"/>
    </source>
</evidence>
<reference evidence="1 2" key="1">
    <citation type="submission" date="2015-01" db="EMBL/GenBank/DDBJ databases">
        <title>Draft genome of Anoxybacillus thermarum strain AF/04.</title>
        <authorList>
            <person name="Poli A."/>
            <person name="Nicolaus B."/>
            <person name="Chan K.-G."/>
            <person name="Kahar U.M."/>
            <person name="Yaakob A.S."/>
            <person name="Chan C.S."/>
            <person name="Goh K.M."/>
        </authorList>
    </citation>
    <scope>NUCLEOTIDE SEQUENCE [LARGE SCALE GENOMIC DNA]</scope>
    <source>
        <strain evidence="1 2">AF/04</strain>
    </source>
</reference>
<evidence type="ECO:0000313" key="1">
    <source>
        <dbReference type="EMBL" id="KIQ93253.1"/>
    </source>
</evidence>
<gene>
    <name evidence="1" type="ORF">LH47_02675</name>
</gene>
<dbReference type="PATRIC" id="fig|404937.3.peg.2932"/>
<comment type="caution">
    <text evidence="1">The sequence shown here is derived from an EMBL/GenBank/DDBJ whole genome shotgun (WGS) entry which is preliminary data.</text>
</comment>
<evidence type="ECO:0000313" key="2">
    <source>
        <dbReference type="Proteomes" id="UP000032102"/>
    </source>
</evidence>
<protein>
    <recommendedName>
        <fullName evidence="3">SatD family (SatD)</fullName>
    </recommendedName>
</protein>
<dbReference type="Proteomes" id="UP000032102">
    <property type="component" value="Unassembled WGS sequence"/>
</dbReference>
<dbReference type="RefSeq" id="WP_043968330.1">
    <property type="nucleotide sequence ID" value="NZ_JXTH01000080.1"/>
</dbReference>